<keyword evidence="3" id="KW-1185">Reference proteome</keyword>
<feature type="compositionally biased region" description="Basic and acidic residues" evidence="1">
    <location>
        <begin position="65"/>
        <end position="84"/>
    </location>
</feature>
<dbReference type="EMBL" id="JAVRRA010019179">
    <property type="protein sequence ID" value="KAK5183527.1"/>
    <property type="molecule type" value="Genomic_DNA"/>
</dbReference>
<protein>
    <submittedName>
        <fullName evidence="2">Uncharacterized protein</fullName>
    </submittedName>
</protein>
<feature type="non-terminal residue" evidence="2">
    <location>
        <position position="1"/>
    </location>
</feature>
<reference evidence="2 3" key="1">
    <citation type="submission" date="2023-08" db="EMBL/GenBank/DDBJ databases">
        <title>Black Yeasts Isolated from many extreme environments.</title>
        <authorList>
            <person name="Coleine C."/>
            <person name="Stajich J.E."/>
            <person name="Selbmann L."/>
        </authorList>
    </citation>
    <scope>NUCLEOTIDE SEQUENCE [LARGE SCALE GENOMIC DNA]</scope>
    <source>
        <strain evidence="2 3">CCFEE 536</strain>
    </source>
</reference>
<evidence type="ECO:0000313" key="2">
    <source>
        <dbReference type="EMBL" id="KAK5183527.1"/>
    </source>
</evidence>
<feature type="compositionally biased region" description="Low complexity" evidence="1">
    <location>
        <begin position="85"/>
        <end position="97"/>
    </location>
</feature>
<evidence type="ECO:0000313" key="3">
    <source>
        <dbReference type="Proteomes" id="UP001357485"/>
    </source>
</evidence>
<proteinExistence type="predicted"/>
<name>A0ABR0LJ95_9PEZI</name>
<accession>A0ABR0LJ95</accession>
<feature type="compositionally biased region" description="Basic residues" evidence="1">
    <location>
        <begin position="35"/>
        <end position="64"/>
    </location>
</feature>
<feature type="non-terminal residue" evidence="2">
    <location>
        <position position="202"/>
    </location>
</feature>
<sequence>QSARHPRRSAEWRALGSRLCRLVQRPARVCLARPGPRRGRRRRHHRPGQRRARRRAHPAGRPRRAAQDGHHGDGARGAEQEPRQARAGGRSARAPAGRFHHQGGARADEPALRRLRAHRPGALPRRRGDTAPAAEAHHAGAAEGLFDAVVGGAQVLGSALPALALRLPCLLPLLHAALLRRLHTHCLCPRLVALRPLRLRHR</sequence>
<evidence type="ECO:0000256" key="1">
    <source>
        <dbReference type="SAM" id="MobiDB-lite"/>
    </source>
</evidence>
<organism evidence="2 3">
    <name type="scientific">Cryomyces antarcticus</name>
    <dbReference type="NCBI Taxonomy" id="329879"/>
    <lineage>
        <taxon>Eukaryota</taxon>
        <taxon>Fungi</taxon>
        <taxon>Dikarya</taxon>
        <taxon>Ascomycota</taxon>
        <taxon>Pezizomycotina</taxon>
        <taxon>Dothideomycetes</taxon>
        <taxon>Dothideomycetes incertae sedis</taxon>
        <taxon>Cryomyces</taxon>
    </lineage>
</organism>
<comment type="caution">
    <text evidence="2">The sequence shown here is derived from an EMBL/GenBank/DDBJ whole genome shotgun (WGS) entry which is preliminary data.</text>
</comment>
<dbReference type="Proteomes" id="UP001357485">
    <property type="component" value="Unassembled WGS sequence"/>
</dbReference>
<gene>
    <name evidence="2" type="ORF">LTR16_010060</name>
</gene>
<feature type="region of interest" description="Disordered" evidence="1">
    <location>
        <begin position="31"/>
        <end position="111"/>
    </location>
</feature>